<reference evidence="3 4" key="1">
    <citation type="submission" date="2016-11" db="EMBL/GenBank/DDBJ databases">
        <title>Complete genome sequence of Sulfitobacter sp. AM1-D1, a toxic bacteria associated with marine dinoflagellate Alexandrium minutum in East China Sea.</title>
        <authorList>
            <person name="Yang Q."/>
            <person name="Zhang X."/>
            <person name="Tian X."/>
        </authorList>
    </citation>
    <scope>NUCLEOTIDE SEQUENCE [LARGE SCALE GENOMIC DNA]</scope>
    <source>
        <strain evidence="3 4">AM1-D1</strain>
    </source>
</reference>
<dbReference type="RefSeq" id="WP_071972730.1">
    <property type="nucleotide sequence ID" value="NZ_CP018076.1"/>
</dbReference>
<dbReference type="InterPro" id="IPR013538">
    <property type="entry name" value="ASHA1/2-like_C"/>
</dbReference>
<evidence type="ECO:0000313" key="4">
    <source>
        <dbReference type="Proteomes" id="UP000181897"/>
    </source>
</evidence>
<sequence length="158" mass="17455">MTDHDRERDLELTRIIAASPRALWRCWTEPDLLRQWFCPAPYKVTRAEIDPRPGGIFLTAMQAPDGTDFDAEAGCVLEAEPDRRFTFTDALGPSFRPTGGGFMTGVITMEAVEGGTRYTARVRHATEADRQKHIDMGFHEGWGTAADQLAALAATLGD</sequence>
<dbReference type="Pfam" id="PF08327">
    <property type="entry name" value="AHSA1"/>
    <property type="match status" value="1"/>
</dbReference>
<gene>
    <name evidence="3" type="ORF">BOO69_13960</name>
</gene>
<organism evidence="3 4">
    <name type="scientific">Sulfitobacter alexandrii</name>
    <dbReference type="NCBI Taxonomy" id="1917485"/>
    <lineage>
        <taxon>Bacteria</taxon>
        <taxon>Pseudomonadati</taxon>
        <taxon>Pseudomonadota</taxon>
        <taxon>Alphaproteobacteria</taxon>
        <taxon>Rhodobacterales</taxon>
        <taxon>Roseobacteraceae</taxon>
        <taxon>Sulfitobacter</taxon>
    </lineage>
</organism>
<protein>
    <submittedName>
        <fullName evidence="3">Polyketide cyclase</fullName>
    </submittedName>
</protein>
<dbReference type="STRING" id="1917485.BOO69_13960"/>
<dbReference type="SUPFAM" id="SSF55961">
    <property type="entry name" value="Bet v1-like"/>
    <property type="match status" value="1"/>
</dbReference>
<feature type="domain" description="Activator of Hsp90 ATPase homologue 1/2-like C-terminal" evidence="2">
    <location>
        <begin position="18"/>
        <end position="153"/>
    </location>
</feature>
<name>A0A1J0WJ91_9RHOB</name>
<evidence type="ECO:0000256" key="1">
    <source>
        <dbReference type="ARBA" id="ARBA00006817"/>
    </source>
</evidence>
<dbReference type="InterPro" id="IPR023393">
    <property type="entry name" value="START-like_dom_sf"/>
</dbReference>
<dbReference type="EMBL" id="CP018076">
    <property type="protein sequence ID" value="APE44388.1"/>
    <property type="molecule type" value="Genomic_DNA"/>
</dbReference>
<comment type="similarity">
    <text evidence="1">Belongs to the AHA1 family.</text>
</comment>
<dbReference type="CDD" id="cd08896">
    <property type="entry name" value="SRPBCC_CalC_Aha1-like_3"/>
    <property type="match status" value="1"/>
</dbReference>
<dbReference type="AlphaFoldDB" id="A0A1J0WJ91"/>
<dbReference type="Proteomes" id="UP000181897">
    <property type="component" value="Chromosome"/>
</dbReference>
<keyword evidence="4" id="KW-1185">Reference proteome</keyword>
<dbReference type="KEGG" id="suam:BOO69_13960"/>
<evidence type="ECO:0000259" key="2">
    <source>
        <dbReference type="Pfam" id="PF08327"/>
    </source>
</evidence>
<proteinExistence type="inferred from homology"/>
<dbReference type="OrthoDB" id="9805228at2"/>
<dbReference type="Gene3D" id="3.30.530.20">
    <property type="match status" value="1"/>
</dbReference>
<evidence type="ECO:0000313" key="3">
    <source>
        <dbReference type="EMBL" id="APE44388.1"/>
    </source>
</evidence>
<accession>A0A1J0WJ91</accession>